<comment type="caution">
    <text evidence="1">The sequence shown here is derived from an EMBL/GenBank/DDBJ whole genome shotgun (WGS) entry which is preliminary data.</text>
</comment>
<name>A0A0P9P7W6_PSESX</name>
<protein>
    <submittedName>
        <fullName evidence="1">Transposase</fullName>
    </submittedName>
</protein>
<sequence length="50" mass="5635">MTARQQYILRVRTLARSVAQAYLMARAKLGFPMATPDLRDEVLAKLEAAQ</sequence>
<reference evidence="1 2" key="1">
    <citation type="submission" date="2015-09" db="EMBL/GenBank/DDBJ databases">
        <title>Genome announcement of multiple Pseudomonas syringae strains.</title>
        <authorList>
            <person name="Thakur S."/>
            <person name="Wang P.W."/>
            <person name="Gong Y."/>
            <person name="Weir B.S."/>
            <person name="Guttman D.S."/>
        </authorList>
    </citation>
    <scope>NUCLEOTIDE SEQUENCE [LARGE SCALE GENOMIC DNA]</scope>
    <source>
        <strain evidence="1 2">ICMP9419</strain>
    </source>
</reference>
<dbReference type="AlphaFoldDB" id="A0A0P9P7W6"/>
<evidence type="ECO:0000313" key="2">
    <source>
        <dbReference type="Proteomes" id="UP000050381"/>
    </source>
</evidence>
<gene>
    <name evidence="1" type="ORF">ALO79_200137</name>
</gene>
<evidence type="ECO:0000313" key="1">
    <source>
        <dbReference type="EMBL" id="KPW94501.1"/>
    </source>
</evidence>
<dbReference type="Gene3D" id="1.20.58.180">
    <property type="entry name" value="Class II aaRS and biotin synthetases, domain 2"/>
    <property type="match status" value="1"/>
</dbReference>
<dbReference type="PATRIC" id="fig|264450.4.peg.3385"/>
<dbReference type="Proteomes" id="UP000050381">
    <property type="component" value="Unassembled WGS sequence"/>
</dbReference>
<dbReference type="EMBL" id="LJQD01000312">
    <property type="protein sequence ID" value="KPW94501.1"/>
    <property type="molecule type" value="Genomic_DNA"/>
</dbReference>
<organism evidence="1 2">
    <name type="scientific">Pseudomonas syringae pv. castaneae</name>
    <dbReference type="NCBI Taxonomy" id="264450"/>
    <lineage>
        <taxon>Bacteria</taxon>
        <taxon>Pseudomonadati</taxon>
        <taxon>Pseudomonadota</taxon>
        <taxon>Gammaproteobacteria</taxon>
        <taxon>Pseudomonadales</taxon>
        <taxon>Pseudomonadaceae</taxon>
        <taxon>Pseudomonas</taxon>
        <taxon>Pseudomonas syringae</taxon>
    </lineage>
</organism>
<proteinExistence type="predicted"/>
<accession>A0A0P9P7W6</accession>